<feature type="region of interest" description="Disordered" evidence="6">
    <location>
        <begin position="768"/>
        <end position="858"/>
    </location>
</feature>
<proteinExistence type="predicted"/>
<protein>
    <submittedName>
        <fullName evidence="9">E3 ubiquitin-protein ligase HERC2</fullName>
    </submittedName>
</protein>
<feature type="compositionally biased region" description="Basic residues" evidence="6">
    <location>
        <begin position="54"/>
        <end position="65"/>
    </location>
</feature>
<feature type="compositionally biased region" description="Basic and acidic residues" evidence="6">
    <location>
        <begin position="417"/>
        <end position="428"/>
    </location>
</feature>
<evidence type="ECO:0000256" key="2">
    <source>
        <dbReference type="ARBA" id="ARBA00022771"/>
    </source>
</evidence>
<organism evidence="9 10">
    <name type="scientific">Colletotrichum orbiculare (strain 104-T / ATCC 96160 / CBS 514.97 / LARS 414 / MAFF 240422)</name>
    <name type="common">Cucumber anthracnose fungus</name>
    <name type="synonym">Colletotrichum lagenarium</name>
    <dbReference type="NCBI Taxonomy" id="1213857"/>
    <lineage>
        <taxon>Eukaryota</taxon>
        <taxon>Fungi</taxon>
        <taxon>Dikarya</taxon>
        <taxon>Ascomycota</taxon>
        <taxon>Pezizomycotina</taxon>
        <taxon>Sordariomycetes</taxon>
        <taxon>Hypocreomycetidae</taxon>
        <taxon>Glomerellales</taxon>
        <taxon>Glomerellaceae</taxon>
        <taxon>Colletotrichum</taxon>
        <taxon>Colletotrichum orbiculare species complex</taxon>
    </lineage>
</organism>
<feature type="region of interest" description="Disordered" evidence="6">
    <location>
        <begin position="713"/>
        <end position="734"/>
    </location>
</feature>
<dbReference type="GO" id="GO:0016235">
    <property type="term" value="C:aggresome"/>
    <property type="evidence" value="ECO:0007669"/>
    <property type="project" value="TreeGrafter"/>
</dbReference>
<dbReference type="InterPro" id="IPR052260">
    <property type="entry name" value="Autophagy_Rcpt_SigReg"/>
</dbReference>
<comment type="caution">
    <text evidence="9">The sequence shown here is derived from an EMBL/GenBank/DDBJ whole genome shotgun (WGS) entry which is preliminary data.</text>
</comment>
<dbReference type="SMART" id="SM00054">
    <property type="entry name" value="EFh"/>
    <property type="match status" value="2"/>
</dbReference>
<dbReference type="PROSITE" id="PS01357">
    <property type="entry name" value="ZF_ZZ_1"/>
    <property type="match status" value="1"/>
</dbReference>
<dbReference type="GO" id="GO:0070530">
    <property type="term" value="F:K63-linked polyubiquitin modification-dependent protein binding"/>
    <property type="evidence" value="ECO:0007669"/>
    <property type="project" value="TreeGrafter"/>
</dbReference>
<dbReference type="InterPro" id="IPR011992">
    <property type="entry name" value="EF-hand-dom_pair"/>
</dbReference>
<keyword evidence="3" id="KW-0862">Zinc</keyword>
<evidence type="ECO:0000256" key="4">
    <source>
        <dbReference type="ARBA" id="ARBA00022837"/>
    </source>
</evidence>
<dbReference type="SUPFAM" id="SSF47473">
    <property type="entry name" value="EF-hand"/>
    <property type="match status" value="1"/>
</dbReference>
<evidence type="ECO:0000256" key="5">
    <source>
        <dbReference type="PROSITE-ProRule" id="PRU00228"/>
    </source>
</evidence>
<evidence type="ECO:0000256" key="6">
    <source>
        <dbReference type="SAM" id="MobiDB-lite"/>
    </source>
</evidence>
<keyword evidence="4" id="KW-0106">Calcium</keyword>
<dbReference type="GO" id="GO:0035973">
    <property type="term" value="P:aggrephagy"/>
    <property type="evidence" value="ECO:0007669"/>
    <property type="project" value="TreeGrafter"/>
</dbReference>
<evidence type="ECO:0000259" key="7">
    <source>
        <dbReference type="PROSITE" id="PS50135"/>
    </source>
</evidence>
<dbReference type="GO" id="GO:0000423">
    <property type="term" value="P:mitophagy"/>
    <property type="evidence" value="ECO:0007669"/>
    <property type="project" value="TreeGrafter"/>
</dbReference>
<sequence>MWLTASSTDNLTRPRIAVAVVSAIAALSLGYYTYQSNRELYGEEVSGPGLHRSNAVRRNHRRRRNSASSEGSHEDDNAELDGTHPLNDADTIVDGGTVDEWWNDPNSMQPQARAGHNIVTLLFRVSEDNARRNACVHRGCACNACGMVPIRGVRYRCTNCADFDLCETCEAQGVHIKTHIFHKIKVPAPPFGPRQLQPVWYTGEPDQCLRNLPRGLMAKLSKETGFERPEIEAFWEQFTFMAATEWREDPDDLQLAIDRKTFERCLLPSGGSRHVTPNLIHDRMFSFYDTNNDDLIGFTEFLHGLAYRKRKDKLRKIFEGYDIDGDGYVNRRDFLRMFRAYYVLYKEMHRDILDGLDEQLMGSGEAQALITSRQPLSSLFGREGRVPRADGQSRTEGKIFHPSGDVELDSGKQNVVNEDRRDTSSREDILTRLFSPFIGTSWGTQMRSPDSEPDTPYWDSLLNPPTRLDELPNLMTGERRQRNQSDFDFEVELDMSDDDEDNNSDAENDAPPADAPESRNRRANADSFTSTVPTESQLRAKVINHKRQLAPDIERRRKRAARKQLHDRWRRRQFYVDEEEGAMPPDDWQSDEDVFMNLNGVAGSSKAGQQQALSPRSRSSSKVRFAEDMDDYDTRSNPSTSSRSVPERWGGMEIPDEERDAGKEILYQVTQQAFNELLDCIFKEKEDLAVTAAVTKTQRERHRALFENLTVDEPKPRTTEPRQPRKAIDRNKPIAERSLEELLVTSGYQVGETQETSAMEEVQRVVEEIDDTDEDEEGVIDENAEKEGTPGDDDAITTEDQEYRDPTMPQFRPNSDASAFVPSNTTPPSSVDSESSTKALKSPQQEKQTKVKQSTHGIPRSTLLEWKRLDLAEKTAADRGGWGRLNFEEFEHVYRSQENAGNRLDYLGNTNETLAPTECWKALFSGYSRESRLPVFGDLQPSSTLSFMSLAGPD</sequence>
<feature type="region of interest" description="Disordered" evidence="6">
    <location>
        <begin position="44"/>
        <end position="89"/>
    </location>
</feature>
<feature type="domain" description="EF-hand" evidence="8">
    <location>
        <begin position="309"/>
        <end position="344"/>
    </location>
</feature>
<feature type="region of interest" description="Disordered" evidence="6">
    <location>
        <begin position="441"/>
        <end position="564"/>
    </location>
</feature>
<feature type="compositionally biased region" description="Polar residues" evidence="6">
    <location>
        <begin position="635"/>
        <end position="644"/>
    </location>
</feature>
<feature type="compositionally biased region" description="Polar residues" evidence="6">
    <location>
        <begin position="812"/>
        <end position="856"/>
    </location>
</feature>
<evidence type="ECO:0000313" key="9">
    <source>
        <dbReference type="EMBL" id="TDZ17839.1"/>
    </source>
</evidence>
<dbReference type="SMART" id="SM00291">
    <property type="entry name" value="ZnF_ZZ"/>
    <property type="match status" value="1"/>
</dbReference>
<dbReference type="CDD" id="cd02340">
    <property type="entry name" value="ZZ_NBR1_like"/>
    <property type="match status" value="1"/>
</dbReference>
<dbReference type="Gene3D" id="3.30.60.90">
    <property type="match status" value="1"/>
</dbReference>
<evidence type="ECO:0000256" key="1">
    <source>
        <dbReference type="ARBA" id="ARBA00022723"/>
    </source>
</evidence>
<keyword evidence="10" id="KW-1185">Reference proteome</keyword>
<dbReference type="OrthoDB" id="2122982at2759"/>
<evidence type="ECO:0000313" key="10">
    <source>
        <dbReference type="Proteomes" id="UP000014480"/>
    </source>
</evidence>
<dbReference type="PROSITE" id="PS50222">
    <property type="entry name" value="EF_HAND_2"/>
    <property type="match status" value="1"/>
</dbReference>
<dbReference type="InterPro" id="IPR043145">
    <property type="entry name" value="Znf_ZZ_sf"/>
</dbReference>
<reference evidence="10" key="1">
    <citation type="journal article" date="2013" name="New Phytol.">
        <title>Comparative genomic and transcriptomic analyses reveal the hemibiotrophic stage shift of Colletotrichum fungi.</title>
        <authorList>
            <person name="Gan P."/>
            <person name="Ikeda K."/>
            <person name="Irieda H."/>
            <person name="Narusaka M."/>
            <person name="O'Connell R.J."/>
            <person name="Narusaka Y."/>
            <person name="Takano Y."/>
            <person name="Kubo Y."/>
            <person name="Shirasu K."/>
        </authorList>
    </citation>
    <scope>NUCLEOTIDE SEQUENCE [LARGE SCALE GENOMIC DNA]</scope>
    <source>
        <strain evidence="10">104-T / ATCC 96160 / CBS 514.97 / LARS 414 / MAFF 240422</strain>
    </source>
</reference>
<dbReference type="InterPro" id="IPR002048">
    <property type="entry name" value="EF_hand_dom"/>
</dbReference>
<dbReference type="GO" id="GO:0008270">
    <property type="term" value="F:zinc ion binding"/>
    <property type="evidence" value="ECO:0007669"/>
    <property type="project" value="UniProtKB-KW"/>
</dbReference>
<dbReference type="GO" id="GO:0044753">
    <property type="term" value="C:amphisome"/>
    <property type="evidence" value="ECO:0007669"/>
    <property type="project" value="TreeGrafter"/>
</dbReference>
<feature type="region of interest" description="Disordered" evidence="6">
    <location>
        <begin position="382"/>
        <end position="428"/>
    </location>
</feature>
<dbReference type="PANTHER" id="PTHR15090">
    <property type="entry name" value="SEQUESTOSOME 1-RELATED"/>
    <property type="match status" value="1"/>
</dbReference>
<dbReference type="PROSITE" id="PS50135">
    <property type="entry name" value="ZF_ZZ_2"/>
    <property type="match status" value="1"/>
</dbReference>
<reference evidence="10" key="2">
    <citation type="journal article" date="2019" name="Mol. Plant Microbe Interact.">
        <title>Genome sequence resources for four phytopathogenic fungi from the Colletotrichum orbiculare species complex.</title>
        <authorList>
            <person name="Gan P."/>
            <person name="Tsushima A."/>
            <person name="Narusaka M."/>
            <person name="Narusaka Y."/>
            <person name="Takano Y."/>
            <person name="Kubo Y."/>
            <person name="Shirasu K."/>
        </authorList>
    </citation>
    <scope>GENOME REANNOTATION</scope>
    <source>
        <strain evidence="10">104-T / ATCC 96160 / CBS 514.97 / LARS 414 / MAFF 240422</strain>
    </source>
</reference>
<dbReference type="GO" id="GO:0005509">
    <property type="term" value="F:calcium ion binding"/>
    <property type="evidence" value="ECO:0007669"/>
    <property type="project" value="InterPro"/>
</dbReference>
<dbReference type="InterPro" id="IPR018247">
    <property type="entry name" value="EF_Hand_1_Ca_BS"/>
</dbReference>
<dbReference type="CDD" id="cd00051">
    <property type="entry name" value="EFh"/>
    <property type="match status" value="1"/>
</dbReference>
<accession>A0A484FHB2</accession>
<dbReference type="InterPro" id="IPR000433">
    <property type="entry name" value="Znf_ZZ"/>
</dbReference>
<feature type="compositionally biased region" description="Basic and acidic residues" evidence="6">
    <location>
        <begin position="382"/>
        <end position="399"/>
    </location>
</feature>
<dbReference type="GO" id="GO:0007032">
    <property type="term" value="P:endosome organization"/>
    <property type="evidence" value="ECO:0007669"/>
    <property type="project" value="TreeGrafter"/>
</dbReference>
<feature type="compositionally biased region" description="Polar residues" evidence="6">
    <location>
        <begin position="526"/>
        <end position="537"/>
    </location>
</feature>
<feature type="compositionally biased region" description="Acidic residues" evidence="6">
    <location>
        <begin position="790"/>
        <end position="802"/>
    </location>
</feature>
<dbReference type="Pfam" id="PF00569">
    <property type="entry name" value="ZZ"/>
    <property type="match status" value="1"/>
</dbReference>
<dbReference type="EMBL" id="AMCV02000026">
    <property type="protein sequence ID" value="TDZ17839.1"/>
    <property type="molecule type" value="Genomic_DNA"/>
</dbReference>
<evidence type="ECO:0000256" key="3">
    <source>
        <dbReference type="ARBA" id="ARBA00022833"/>
    </source>
</evidence>
<dbReference type="GO" id="GO:0005080">
    <property type="term" value="F:protein kinase C binding"/>
    <property type="evidence" value="ECO:0007669"/>
    <property type="project" value="TreeGrafter"/>
</dbReference>
<feature type="region of interest" description="Disordered" evidence="6">
    <location>
        <begin position="603"/>
        <end position="653"/>
    </location>
</feature>
<feature type="compositionally biased region" description="Polar residues" evidence="6">
    <location>
        <begin position="606"/>
        <end position="622"/>
    </location>
</feature>
<feature type="domain" description="ZZ-type" evidence="7">
    <location>
        <begin position="137"/>
        <end position="189"/>
    </location>
</feature>
<dbReference type="PROSITE" id="PS00018">
    <property type="entry name" value="EF_HAND_1"/>
    <property type="match status" value="1"/>
</dbReference>
<dbReference type="AlphaFoldDB" id="A0A484FHB2"/>
<feature type="compositionally biased region" description="Acidic residues" evidence="6">
    <location>
        <begin position="768"/>
        <end position="782"/>
    </location>
</feature>
<dbReference type="PANTHER" id="PTHR15090:SF0">
    <property type="entry name" value="SEQUESTOSOME-1"/>
    <property type="match status" value="1"/>
</dbReference>
<dbReference type="Gene3D" id="1.10.238.10">
    <property type="entry name" value="EF-hand"/>
    <property type="match status" value="1"/>
</dbReference>
<feature type="compositionally biased region" description="Acidic residues" evidence="6">
    <location>
        <begin position="487"/>
        <end position="508"/>
    </location>
</feature>
<keyword evidence="1" id="KW-0479">Metal-binding</keyword>
<keyword evidence="2 5" id="KW-0863">Zinc-finger</keyword>
<evidence type="ECO:0000259" key="8">
    <source>
        <dbReference type="PROSITE" id="PS50222"/>
    </source>
</evidence>
<dbReference type="STRING" id="1213857.A0A484FHB2"/>
<name>A0A484FHB2_COLOR</name>
<dbReference type="Proteomes" id="UP000014480">
    <property type="component" value="Unassembled WGS sequence"/>
</dbReference>
<gene>
    <name evidence="9" type="primary">HERC2</name>
    <name evidence="9" type="ORF">Cob_v009216</name>
</gene>
<dbReference type="SUPFAM" id="SSF57850">
    <property type="entry name" value="RING/U-box"/>
    <property type="match status" value="1"/>
</dbReference>